<dbReference type="Gene3D" id="3.60.15.10">
    <property type="entry name" value="Ribonuclease Z/Hydroxyacylglutathione hydrolase-like"/>
    <property type="match status" value="1"/>
</dbReference>
<protein>
    <recommendedName>
        <fullName evidence="1">Metallo-beta-lactamase domain-containing protein</fullName>
    </recommendedName>
</protein>
<dbReference type="Proteomes" id="UP000290289">
    <property type="component" value="Chromosome 13"/>
</dbReference>
<gene>
    <name evidence="2" type="ORF">DVH24_040436</name>
</gene>
<dbReference type="InterPro" id="IPR036388">
    <property type="entry name" value="WH-like_DNA-bd_sf"/>
</dbReference>
<dbReference type="Pfam" id="PF00753">
    <property type="entry name" value="Lactamase_B"/>
    <property type="match status" value="1"/>
</dbReference>
<dbReference type="CDD" id="cd06262">
    <property type="entry name" value="metallo-hydrolase-like_MBL-fold"/>
    <property type="match status" value="1"/>
</dbReference>
<dbReference type="STRING" id="3750.A0A498I8P0"/>
<sequence>MAAHHKLAVILENPQNDAEFLLVKQTRPPKFDCDEYDSYVDSDLWDLPSSQLNLVEGLSKPSIAVAGAEPWSGKIDLAKFDFESALNQVLEQVGSKAADGGDWRLSKYVEEAQFGPGPPINSVFIRGKLVASEQNLQESCKWMSVPSCLSWLLEVKPSSDRVGPLIVAGLLNESEKSREMNIPSTLPYQEYPPGVVLVPMGSRTGKPFYTTNLIVFAPKNASNEFVEDDFIACGDALIVDPGCRSEFHEELAQIVTSLPRKLVVFVTHHHRDHVDGLSVIQRCNPDATLLAHENTMRRIGKDDWSLGFTAISGTEEICIGGQRLIAVFSPGHTDGHMALLHASTHSLIVGDHCVGQGSAVLDVTGGGNMTMYSDRGVLPFRNRRARESSVLKAIENGAETLFDIVSTVYSEIDRSIWIHCASNVRLHVDHLAQQDKLPKGFSLETFHSSLAAFFTKVGNYEPNSHGAYQSLLHYFIQEFSIQRFQKTCRLHFFSRWIGAYLSSGVRLNCWKPWKPQVLIARAVASFAVLYLFKNRFVPNKTCFRM</sequence>
<dbReference type="InterPro" id="IPR001279">
    <property type="entry name" value="Metallo-B-lactamas"/>
</dbReference>
<dbReference type="SMART" id="SM00849">
    <property type="entry name" value="Lactamase_B"/>
    <property type="match status" value="1"/>
</dbReference>
<dbReference type="AlphaFoldDB" id="A0A498I8P0"/>
<dbReference type="InterPro" id="IPR036866">
    <property type="entry name" value="RibonucZ/Hydroxyglut_hydro"/>
</dbReference>
<evidence type="ECO:0000313" key="2">
    <source>
        <dbReference type="EMBL" id="RXH79289.1"/>
    </source>
</evidence>
<dbReference type="Gene3D" id="1.10.10.10">
    <property type="entry name" value="Winged helix-like DNA-binding domain superfamily/Winged helix DNA-binding domain"/>
    <property type="match status" value="1"/>
</dbReference>
<name>A0A498I8P0_MALDO</name>
<feature type="domain" description="Metallo-beta-lactamase" evidence="1">
    <location>
        <begin position="220"/>
        <end position="394"/>
    </location>
</feature>
<evidence type="ECO:0000313" key="3">
    <source>
        <dbReference type="Proteomes" id="UP000290289"/>
    </source>
</evidence>
<keyword evidence="3" id="KW-1185">Reference proteome</keyword>
<evidence type="ECO:0000259" key="1">
    <source>
        <dbReference type="SMART" id="SM00849"/>
    </source>
</evidence>
<organism evidence="2 3">
    <name type="scientific">Malus domestica</name>
    <name type="common">Apple</name>
    <name type="synonym">Pyrus malus</name>
    <dbReference type="NCBI Taxonomy" id="3750"/>
    <lineage>
        <taxon>Eukaryota</taxon>
        <taxon>Viridiplantae</taxon>
        <taxon>Streptophyta</taxon>
        <taxon>Embryophyta</taxon>
        <taxon>Tracheophyta</taxon>
        <taxon>Spermatophyta</taxon>
        <taxon>Magnoliopsida</taxon>
        <taxon>eudicotyledons</taxon>
        <taxon>Gunneridae</taxon>
        <taxon>Pentapetalae</taxon>
        <taxon>rosids</taxon>
        <taxon>fabids</taxon>
        <taxon>Rosales</taxon>
        <taxon>Rosaceae</taxon>
        <taxon>Amygdaloideae</taxon>
        <taxon>Maleae</taxon>
        <taxon>Malus</taxon>
    </lineage>
</organism>
<proteinExistence type="predicted"/>
<reference evidence="2 3" key="1">
    <citation type="submission" date="2018-10" db="EMBL/GenBank/DDBJ databases">
        <title>A high-quality apple genome assembly.</title>
        <authorList>
            <person name="Hu J."/>
        </authorList>
    </citation>
    <scope>NUCLEOTIDE SEQUENCE [LARGE SCALE GENOMIC DNA]</scope>
    <source>
        <strain evidence="3">cv. HFTH1</strain>
        <tissue evidence="2">Young leaf</tissue>
    </source>
</reference>
<accession>A0A498I8P0</accession>
<dbReference type="SUPFAM" id="SSF56281">
    <property type="entry name" value="Metallo-hydrolase/oxidoreductase"/>
    <property type="match status" value="1"/>
</dbReference>
<dbReference type="PANTHER" id="PTHR23131">
    <property type="entry name" value="ENDORIBONUCLEASE LACTB2"/>
    <property type="match status" value="1"/>
</dbReference>
<dbReference type="PANTHER" id="PTHR23131:SF0">
    <property type="entry name" value="ENDORIBONUCLEASE LACTB2"/>
    <property type="match status" value="1"/>
</dbReference>
<comment type="caution">
    <text evidence="2">The sequence shown here is derived from an EMBL/GenBank/DDBJ whole genome shotgun (WGS) entry which is preliminary data.</text>
</comment>
<dbReference type="EMBL" id="RDQH01000339">
    <property type="protein sequence ID" value="RXH79289.1"/>
    <property type="molecule type" value="Genomic_DNA"/>
</dbReference>
<dbReference type="InterPro" id="IPR050662">
    <property type="entry name" value="Sec-metab_biosynth-thioest"/>
</dbReference>
<dbReference type="GO" id="GO:0009536">
    <property type="term" value="C:plastid"/>
    <property type="evidence" value="ECO:0007669"/>
    <property type="project" value="TreeGrafter"/>
</dbReference>